<gene>
    <name evidence="2" type="ORF">EPI10_013647</name>
</gene>
<dbReference type="AlphaFoldDB" id="A0A5B6UQ62"/>
<name>A0A5B6UQ62_9ROSI</name>
<evidence type="ECO:0000313" key="2">
    <source>
        <dbReference type="EMBL" id="KAA3459127.1"/>
    </source>
</evidence>
<keyword evidence="3" id="KW-1185">Reference proteome</keyword>
<proteinExistence type="predicted"/>
<evidence type="ECO:0000256" key="1">
    <source>
        <dbReference type="SAM" id="MobiDB-lite"/>
    </source>
</evidence>
<protein>
    <submittedName>
        <fullName evidence="2">Pleiotropic drug resistance protein 3-like</fullName>
    </submittedName>
</protein>
<accession>A0A5B6UQ62</accession>
<feature type="compositionally biased region" description="Basic and acidic residues" evidence="1">
    <location>
        <begin position="54"/>
        <end position="64"/>
    </location>
</feature>
<reference evidence="3" key="1">
    <citation type="journal article" date="2019" name="Plant Biotechnol. J.">
        <title>Genome sequencing of the Australian wild diploid species Gossypium australe highlights disease resistance and delayed gland morphogenesis.</title>
        <authorList>
            <person name="Cai Y."/>
            <person name="Cai X."/>
            <person name="Wang Q."/>
            <person name="Wang P."/>
            <person name="Zhang Y."/>
            <person name="Cai C."/>
            <person name="Xu Y."/>
            <person name="Wang K."/>
            <person name="Zhou Z."/>
            <person name="Wang C."/>
            <person name="Geng S."/>
            <person name="Li B."/>
            <person name="Dong Q."/>
            <person name="Hou Y."/>
            <person name="Wang H."/>
            <person name="Ai P."/>
            <person name="Liu Z."/>
            <person name="Yi F."/>
            <person name="Sun M."/>
            <person name="An G."/>
            <person name="Cheng J."/>
            <person name="Zhang Y."/>
            <person name="Shi Q."/>
            <person name="Xie Y."/>
            <person name="Shi X."/>
            <person name="Chang Y."/>
            <person name="Huang F."/>
            <person name="Chen Y."/>
            <person name="Hong S."/>
            <person name="Mi L."/>
            <person name="Sun Q."/>
            <person name="Zhang L."/>
            <person name="Zhou B."/>
            <person name="Peng R."/>
            <person name="Zhang X."/>
            <person name="Liu F."/>
        </authorList>
    </citation>
    <scope>NUCLEOTIDE SEQUENCE [LARGE SCALE GENOMIC DNA]</scope>
    <source>
        <strain evidence="3">cv. PA1801</strain>
    </source>
</reference>
<dbReference type="Proteomes" id="UP000325315">
    <property type="component" value="Unassembled WGS sequence"/>
</dbReference>
<dbReference type="EMBL" id="SMMG02000010">
    <property type="protein sequence ID" value="KAA3459127.1"/>
    <property type="molecule type" value="Genomic_DNA"/>
</dbReference>
<comment type="caution">
    <text evidence="2">The sequence shown here is derived from an EMBL/GenBank/DDBJ whole genome shotgun (WGS) entry which is preliminary data.</text>
</comment>
<dbReference type="OrthoDB" id="1305366at2759"/>
<organism evidence="2 3">
    <name type="scientific">Gossypium australe</name>
    <dbReference type="NCBI Taxonomy" id="47621"/>
    <lineage>
        <taxon>Eukaryota</taxon>
        <taxon>Viridiplantae</taxon>
        <taxon>Streptophyta</taxon>
        <taxon>Embryophyta</taxon>
        <taxon>Tracheophyta</taxon>
        <taxon>Spermatophyta</taxon>
        <taxon>Magnoliopsida</taxon>
        <taxon>eudicotyledons</taxon>
        <taxon>Gunneridae</taxon>
        <taxon>Pentapetalae</taxon>
        <taxon>rosids</taxon>
        <taxon>malvids</taxon>
        <taxon>Malvales</taxon>
        <taxon>Malvaceae</taxon>
        <taxon>Malvoideae</taxon>
        <taxon>Gossypium</taxon>
    </lineage>
</organism>
<evidence type="ECO:0000313" key="3">
    <source>
        <dbReference type="Proteomes" id="UP000325315"/>
    </source>
</evidence>
<feature type="region of interest" description="Disordered" evidence="1">
    <location>
        <begin position="54"/>
        <end position="92"/>
    </location>
</feature>
<sequence>MREADIVNDSRVVEKVITTLLERHESNISSLEDSRDLLAISLPELINALYVQEQRKERREEGHTEGTFQIRNKESLSSSNNKGKKSLDKQEREEFGRWWQGEKSTMLSLQEDQSPDEVLLVQARYSV</sequence>